<dbReference type="Proteomes" id="UP000780875">
    <property type="component" value="Unassembled WGS sequence"/>
</dbReference>
<name>A0ABS7U8H2_9ACTN</name>
<evidence type="ECO:0000256" key="1">
    <source>
        <dbReference type="SAM" id="SignalP"/>
    </source>
</evidence>
<feature type="signal peptide" evidence="1">
    <location>
        <begin position="1"/>
        <end position="18"/>
    </location>
</feature>
<accession>A0ABS7U8H2</accession>
<keyword evidence="3" id="KW-1185">Reference proteome</keyword>
<protein>
    <recommendedName>
        <fullName evidence="4">Lipoprotein</fullName>
    </recommendedName>
</protein>
<reference evidence="2 3" key="1">
    <citation type="submission" date="2021-09" db="EMBL/GenBank/DDBJ databases">
        <title>Whole genome sequence of Nocardioides sp. GBK3QG-3.</title>
        <authorList>
            <person name="Tuo L."/>
        </authorList>
    </citation>
    <scope>NUCLEOTIDE SEQUENCE [LARGE SCALE GENOMIC DNA]</scope>
    <source>
        <strain evidence="2 3">GBK3QG-3</strain>
    </source>
</reference>
<evidence type="ECO:0008006" key="4">
    <source>
        <dbReference type="Google" id="ProtNLM"/>
    </source>
</evidence>
<sequence>MVRRIALLLAVVAGATCALLLSTGVTTTYDGRDVSCSTVVGASELADAPAPVCRDALVDRTLLAGLAGLVAVVAGSGVVFAGRPQPEYVTSERHSLSS</sequence>
<dbReference type="EMBL" id="JAIQZJ010000001">
    <property type="protein sequence ID" value="MBZ5737132.1"/>
    <property type="molecule type" value="Genomic_DNA"/>
</dbReference>
<proteinExistence type="predicted"/>
<comment type="caution">
    <text evidence="2">The sequence shown here is derived from an EMBL/GenBank/DDBJ whole genome shotgun (WGS) entry which is preliminary data.</text>
</comment>
<organism evidence="2 3">
    <name type="scientific">Nocardioides mangrovi</name>
    <dbReference type="NCBI Taxonomy" id="2874580"/>
    <lineage>
        <taxon>Bacteria</taxon>
        <taxon>Bacillati</taxon>
        <taxon>Actinomycetota</taxon>
        <taxon>Actinomycetes</taxon>
        <taxon>Propionibacteriales</taxon>
        <taxon>Nocardioidaceae</taxon>
        <taxon>Nocardioides</taxon>
    </lineage>
</organism>
<gene>
    <name evidence="2" type="ORF">K8U61_03075</name>
</gene>
<keyword evidence="1" id="KW-0732">Signal</keyword>
<evidence type="ECO:0000313" key="3">
    <source>
        <dbReference type="Proteomes" id="UP000780875"/>
    </source>
</evidence>
<feature type="chain" id="PRO_5047331127" description="Lipoprotein" evidence="1">
    <location>
        <begin position="19"/>
        <end position="98"/>
    </location>
</feature>
<dbReference type="RefSeq" id="WP_224121492.1">
    <property type="nucleotide sequence ID" value="NZ_JAIQZJ010000001.1"/>
</dbReference>
<evidence type="ECO:0000313" key="2">
    <source>
        <dbReference type="EMBL" id="MBZ5737132.1"/>
    </source>
</evidence>